<accession>A0A6B9V4R5</accession>
<evidence type="ECO:0000256" key="1">
    <source>
        <dbReference type="SAM" id="MobiDB-lite"/>
    </source>
</evidence>
<evidence type="ECO:0000313" key="2">
    <source>
        <dbReference type="EMBL" id="QHN76347.1"/>
    </source>
</evidence>
<feature type="compositionally biased region" description="Polar residues" evidence="1">
    <location>
        <begin position="22"/>
        <end position="31"/>
    </location>
</feature>
<feature type="region of interest" description="Disordered" evidence="1">
    <location>
        <begin position="1"/>
        <end position="31"/>
    </location>
</feature>
<reference evidence="2 3" key="1">
    <citation type="submission" date="2020-01" db="EMBL/GenBank/DDBJ databases">
        <title>Genome sequence of Arachis hypogaea, cultivar Shitouqi.</title>
        <authorList>
            <person name="Zhuang W."/>
            <person name="Chen H."/>
            <person name="Varshney R."/>
            <person name="Wang D."/>
            <person name="Ming R."/>
        </authorList>
    </citation>
    <scope>NUCLEOTIDE SEQUENCE [LARGE SCALE GENOMIC DNA]</scope>
    <source>
        <tissue evidence="2">Young leaf</tissue>
    </source>
</reference>
<dbReference type="AlphaFoldDB" id="A0A6B9V4R5"/>
<dbReference type="Proteomes" id="UP000464620">
    <property type="component" value="Chromosome B09"/>
</dbReference>
<sequence length="128" mass="14203">MVVNHVRISKKKKQEEASASENQSQYPFPELSSSGRLEVTVLTKPTVDELGRVIEQLQPDFVYLQGRQLEESGEIGSLIWEEFDLSSPEALCALFSSKLPNTVYLETPKGENLAEALHSKVTLIAGNL</sequence>
<dbReference type="PANTHER" id="PTHR46694:SF5">
    <property type="entry name" value="ARID_BRIGHT DNA-BINDING DOMAIN PROTEIN"/>
    <property type="match status" value="1"/>
</dbReference>
<dbReference type="InterPro" id="IPR042293">
    <property type="entry name" value="ARID4"/>
</dbReference>
<protein>
    <submittedName>
        <fullName evidence="2">AT-rich interactive domain-containing protein</fullName>
    </submittedName>
</protein>
<organism evidence="2 3">
    <name type="scientific">Arachis hypogaea</name>
    <name type="common">Peanut</name>
    <dbReference type="NCBI Taxonomy" id="3818"/>
    <lineage>
        <taxon>Eukaryota</taxon>
        <taxon>Viridiplantae</taxon>
        <taxon>Streptophyta</taxon>
        <taxon>Embryophyta</taxon>
        <taxon>Tracheophyta</taxon>
        <taxon>Spermatophyta</taxon>
        <taxon>Magnoliopsida</taxon>
        <taxon>eudicotyledons</taxon>
        <taxon>Gunneridae</taxon>
        <taxon>Pentapetalae</taxon>
        <taxon>rosids</taxon>
        <taxon>fabids</taxon>
        <taxon>Fabales</taxon>
        <taxon>Fabaceae</taxon>
        <taxon>Papilionoideae</taxon>
        <taxon>50 kb inversion clade</taxon>
        <taxon>dalbergioids sensu lato</taxon>
        <taxon>Dalbergieae</taxon>
        <taxon>Pterocarpus clade</taxon>
        <taxon>Arachis</taxon>
    </lineage>
</organism>
<dbReference type="EMBL" id="CP031001">
    <property type="protein sequence ID" value="QHN76347.1"/>
    <property type="molecule type" value="Genomic_DNA"/>
</dbReference>
<dbReference type="OrthoDB" id="10044343at2759"/>
<evidence type="ECO:0000313" key="3">
    <source>
        <dbReference type="Proteomes" id="UP000464620"/>
    </source>
</evidence>
<name>A0A6B9V4R5_ARAHY</name>
<gene>
    <name evidence="2" type="ORF">DS421_19g643110</name>
</gene>
<dbReference type="Gramene" id="arahy.Tifrunner.gnm2.ann2.Ah19g098100.1">
    <property type="protein sequence ID" value="arahy.Tifrunner.gnm2.ann2.Ah19g098100.1-CDS"/>
    <property type="gene ID" value="arahy.Tifrunner.gnm2.ann2.Ah19g098100"/>
</dbReference>
<dbReference type="PANTHER" id="PTHR46694">
    <property type="entry name" value="AT-RICH INTERACTIVE DOMAIN-CONTAINING PROTEIN 4"/>
    <property type="match status" value="1"/>
</dbReference>
<proteinExistence type="predicted"/>